<gene>
    <name evidence="1" type="ORF">CY34DRAFT_808129</name>
</gene>
<dbReference type="InParanoid" id="A0A0C9ZPL3"/>
<name>A0A0C9ZPL3_9AGAM</name>
<dbReference type="HOGENOM" id="CLU_2723882_0_0_1"/>
<protein>
    <submittedName>
        <fullName evidence="1">Uncharacterized protein</fullName>
    </submittedName>
</protein>
<reference evidence="1 2" key="1">
    <citation type="submission" date="2014-04" db="EMBL/GenBank/DDBJ databases">
        <authorList>
            <consortium name="DOE Joint Genome Institute"/>
            <person name="Kuo A."/>
            <person name="Ruytinx J."/>
            <person name="Rineau F."/>
            <person name="Colpaert J."/>
            <person name="Kohler A."/>
            <person name="Nagy L.G."/>
            <person name="Floudas D."/>
            <person name="Copeland A."/>
            <person name="Barry K.W."/>
            <person name="Cichocki N."/>
            <person name="Veneault-Fourrey C."/>
            <person name="LaButti K."/>
            <person name="Lindquist E.A."/>
            <person name="Lipzen A."/>
            <person name="Lundell T."/>
            <person name="Morin E."/>
            <person name="Murat C."/>
            <person name="Sun H."/>
            <person name="Tunlid A."/>
            <person name="Henrissat B."/>
            <person name="Grigoriev I.V."/>
            <person name="Hibbett D.S."/>
            <person name="Martin F."/>
            <person name="Nordberg H.P."/>
            <person name="Cantor M.N."/>
            <person name="Hua S.X."/>
        </authorList>
    </citation>
    <scope>NUCLEOTIDE SEQUENCE [LARGE SCALE GENOMIC DNA]</scope>
    <source>
        <strain evidence="1 2">UH-Slu-Lm8-n1</strain>
    </source>
</reference>
<evidence type="ECO:0000313" key="1">
    <source>
        <dbReference type="EMBL" id="KIK39605.1"/>
    </source>
</evidence>
<dbReference type="EMBL" id="KN835336">
    <property type="protein sequence ID" value="KIK39605.1"/>
    <property type="molecule type" value="Genomic_DNA"/>
</dbReference>
<dbReference type="AlphaFoldDB" id="A0A0C9ZPL3"/>
<dbReference type="Proteomes" id="UP000054485">
    <property type="component" value="Unassembled WGS sequence"/>
</dbReference>
<reference evidence="2" key="2">
    <citation type="submission" date="2015-01" db="EMBL/GenBank/DDBJ databases">
        <title>Evolutionary Origins and Diversification of the Mycorrhizal Mutualists.</title>
        <authorList>
            <consortium name="DOE Joint Genome Institute"/>
            <consortium name="Mycorrhizal Genomics Consortium"/>
            <person name="Kohler A."/>
            <person name="Kuo A."/>
            <person name="Nagy L.G."/>
            <person name="Floudas D."/>
            <person name="Copeland A."/>
            <person name="Barry K.W."/>
            <person name="Cichocki N."/>
            <person name="Veneault-Fourrey C."/>
            <person name="LaButti K."/>
            <person name="Lindquist E.A."/>
            <person name="Lipzen A."/>
            <person name="Lundell T."/>
            <person name="Morin E."/>
            <person name="Murat C."/>
            <person name="Riley R."/>
            <person name="Ohm R."/>
            <person name="Sun H."/>
            <person name="Tunlid A."/>
            <person name="Henrissat B."/>
            <person name="Grigoriev I.V."/>
            <person name="Hibbett D.S."/>
            <person name="Martin F."/>
        </authorList>
    </citation>
    <scope>NUCLEOTIDE SEQUENCE [LARGE SCALE GENOMIC DNA]</scope>
    <source>
        <strain evidence="2">UH-Slu-Lm8-n1</strain>
    </source>
</reference>
<keyword evidence="2" id="KW-1185">Reference proteome</keyword>
<evidence type="ECO:0000313" key="2">
    <source>
        <dbReference type="Proteomes" id="UP000054485"/>
    </source>
</evidence>
<proteinExistence type="predicted"/>
<accession>A0A0C9ZPL3</accession>
<sequence>MARTKITTVVWMDYDSCTTAVALLYQHIEIPFVQPLYTSTCIISSVCIRLGQRRSEVCSYILTNFLACDSSQ</sequence>
<organism evidence="1 2">
    <name type="scientific">Suillus luteus UH-Slu-Lm8-n1</name>
    <dbReference type="NCBI Taxonomy" id="930992"/>
    <lineage>
        <taxon>Eukaryota</taxon>
        <taxon>Fungi</taxon>
        <taxon>Dikarya</taxon>
        <taxon>Basidiomycota</taxon>
        <taxon>Agaricomycotina</taxon>
        <taxon>Agaricomycetes</taxon>
        <taxon>Agaricomycetidae</taxon>
        <taxon>Boletales</taxon>
        <taxon>Suillineae</taxon>
        <taxon>Suillaceae</taxon>
        <taxon>Suillus</taxon>
    </lineage>
</organism>